<organism evidence="1 2">
    <name type="scientific">Clavelina lepadiformis</name>
    <name type="common">Light-bulb sea squirt</name>
    <name type="synonym">Ascidia lepadiformis</name>
    <dbReference type="NCBI Taxonomy" id="159417"/>
    <lineage>
        <taxon>Eukaryota</taxon>
        <taxon>Metazoa</taxon>
        <taxon>Chordata</taxon>
        <taxon>Tunicata</taxon>
        <taxon>Ascidiacea</taxon>
        <taxon>Aplousobranchia</taxon>
        <taxon>Clavelinidae</taxon>
        <taxon>Clavelina</taxon>
    </lineage>
</organism>
<proteinExistence type="predicted"/>
<dbReference type="EMBL" id="CAWYQH010000163">
    <property type="protein sequence ID" value="CAK8697536.1"/>
    <property type="molecule type" value="Genomic_DNA"/>
</dbReference>
<protein>
    <submittedName>
        <fullName evidence="1">Uncharacterized protein</fullName>
    </submittedName>
</protein>
<gene>
    <name evidence="1" type="ORF">CVLEPA_LOCUS30743</name>
</gene>
<accession>A0ABP0H0L7</accession>
<reference evidence="1 2" key="1">
    <citation type="submission" date="2024-02" db="EMBL/GenBank/DDBJ databases">
        <authorList>
            <person name="Daric V."/>
            <person name="Darras S."/>
        </authorList>
    </citation>
    <scope>NUCLEOTIDE SEQUENCE [LARGE SCALE GENOMIC DNA]</scope>
</reference>
<dbReference type="Proteomes" id="UP001642483">
    <property type="component" value="Unassembled WGS sequence"/>
</dbReference>
<name>A0ABP0H0L7_CLALP</name>
<sequence>MVASFDFAASVTARLCGEEVNSVDLEDLQSCQLQLYFLEEGSLLVQLQRHLTLKWAHCLQSECLNCYRWLDLVCM</sequence>
<evidence type="ECO:0000313" key="1">
    <source>
        <dbReference type="EMBL" id="CAK8697536.1"/>
    </source>
</evidence>
<comment type="caution">
    <text evidence="1">The sequence shown here is derived from an EMBL/GenBank/DDBJ whole genome shotgun (WGS) entry which is preliminary data.</text>
</comment>
<evidence type="ECO:0000313" key="2">
    <source>
        <dbReference type="Proteomes" id="UP001642483"/>
    </source>
</evidence>
<keyword evidence="2" id="KW-1185">Reference proteome</keyword>